<sequence length="368" mass="39739">MTAAAAPRHGEPRHAFDNPRQASLPAEPAPAGRPFAAIRASVLRPVLDHVAACGGDVEALLARNGVAREETDDAYALVPMKRYLALFEDAARMLDEPLLGARLGAQAQPADIGPVGLLFACAATIGEAFEGMARSMNALQGGTAALLAGGGDADESVWTYRLTDPALGVRRQDAEFTLSANCRFVRACFSPRWAPLEVHFEHAAGSPEDAAALERIVRAPVRFLQGANRLVMDGGELRRPFRAQDGGFVEVLRRHIAELRMDEAPGARLQDRIRALLAADLGRRPVTIATVARDLGLSPRTLQRRLGEEGTSLRDLLRDYRAETARTVLRSGTVTCTALAARLGYADSTAFWRAHRNWTGHAPSRMAD</sequence>
<evidence type="ECO:0000313" key="1">
    <source>
        <dbReference type="EMBL" id="WAJ28343.1"/>
    </source>
</evidence>
<reference evidence="1" key="1">
    <citation type="submission" date="2022-11" db="EMBL/GenBank/DDBJ databases">
        <title>beta-Carotene-producing bacterium, Jeongeuplla avenae sp. nov., alleviates the salt stress of Arabidopsis seedlings.</title>
        <authorList>
            <person name="Jiang L."/>
            <person name="Lee J."/>
        </authorList>
    </citation>
    <scope>NUCLEOTIDE SEQUENCE</scope>
    <source>
        <strain evidence="1">DY_R2A_6</strain>
    </source>
</reference>
<gene>
    <name evidence="1" type="ORF">OXU80_26625</name>
</gene>
<dbReference type="EMBL" id="CP113520">
    <property type="protein sequence ID" value="WAJ28343.1"/>
    <property type="molecule type" value="Genomic_DNA"/>
</dbReference>
<proteinExistence type="predicted"/>
<keyword evidence="2" id="KW-1185">Reference proteome</keyword>
<dbReference type="Proteomes" id="UP001163223">
    <property type="component" value="Chromosome"/>
</dbReference>
<evidence type="ECO:0000313" key="2">
    <source>
        <dbReference type="Proteomes" id="UP001163223"/>
    </source>
</evidence>
<name>A0ACD4NNL1_9HYPH</name>
<protein>
    <submittedName>
        <fullName evidence="1">AraC family transcriptional regulator</fullName>
    </submittedName>
</protein>
<accession>A0ACD4NNL1</accession>
<organism evidence="1 2">
    <name type="scientific">Antarcticirhabdus aurantiaca</name>
    <dbReference type="NCBI Taxonomy" id="2606717"/>
    <lineage>
        <taxon>Bacteria</taxon>
        <taxon>Pseudomonadati</taxon>
        <taxon>Pseudomonadota</taxon>
        <taxon>Alphaproteobacteria</taxon>
        <taxon>Hyphomicrobiales</taxon>
        <taxon>Aurantimonadaceae</taxon>
        <taxon>Antarcticirhabdus</taxon>
    </lineage>
</organism>